<evidence type="ECO:0000256" key="8">
    <source>
        <dbReference type="HAMAP-Rule" id="MF_02220"/>
    </source>
</evidence>
<evidence type="ECO:0000256" key="6">
    <source>
        <dbReference type="ARBA" id="ARBA00022840"/>
    </source>
</evidence>
<evidence type="ECO:0000313" key="13">
    <source>
        <dbReference type="EMBL" id="GEM46984.1"/>
    </source>
</evidence>
<dbReference type="EC" id="2.7.1.17" evidence="8 10"/>
<dbReference type="GO" id="GO:0004856">
    <property type="term" value="F:D-xylulokinase activity"/>
    <property type="evidence" value="ECO:0007669"/>
    <property type="project" value="UniProtKB-UniRule"/>
</dbReference>
<comment type="function">
    <text evidence="8">Catalyzes the phosphorylation of D-xylulose to D-xylulose 5-phosphate.</text>
</comment>
<dbReference type="EMBL" id="BJXB01000011">
    <property type="protein sequence ID" value="GEM46984.1"/>
    <property type="molecule type" value="Genomic_DNA"/>
</dbReference>
<evidence type="ECO:0000256" key="3">
    <source>
        <dbReference type="ARBA" id="ARBA00022679"/>
    </source>
</evidence>
<keyword evidence="5 8" id="KW-0418">Kinase</keyword>
<dbReference type="SUPFAM" id="SSF53067">
    <property type="entry name" value="Actin-like ATPase domain"/>
    <property type="match status" value="2"/>
</dbReference>
<dbReference type="PANTHER" id="PTHR43095:SF5">
    <property type="entry name" value="XYLULOSE KINASE"/>
    <property type="match status" value="1"/>
</dbReference>
<evidence type="ECO:0000256" key="5">
    <source>
        <dbReference type="ARBA" id="ARBA00022777"/>
    </source>
</evidence>
<gene>
    <name evidence="8 10" type="primary">xylB</name>
    <name evidence="13" type="ORF">DC3_26190</name>
</gene>
<evidence type="ECO:0000256" key="7">
    <source>
        <dbReference type="ARBA" id="ARBA00023277"/>
    </source>
</evidence>
<dbReference type="OrthoDB" id="9805576at2"/>
<evidence type="ECO:0000256" key="2">
    <source>
        <dbReference type="ARBA" id="ARBA00022629"/>
    </source>
</evidence>
<dbReference type="CDD" id="cd07808">
    <property type="entry name" value="ASKHA_NBD_FGGY_EcXK-like"/>
    <property type="match status" value="1"/>
</dbReference>
<dbReference type="Pfam" id="PF00370">
    <property type="entry name" value="FGGY_N"/>
    <property type="match status" value="1"/>
</dbReference>
<feature type="site" description="Important for activity" evidence="8">
    <location>
        <position position="9"/>
    </location>
</feature>
<comment type="caution">
    <text evidence="13">The sequence shown here is derived from an EMBL/GenBank/DDBJ whole genome shotgun (WGS) entry which is preliminary data.</text>
</comment>
<dbReference type="Pfam" id="PF02782">
    <property type="entry name" value="FGGY_C"/>
    <property type="match status" value="1"/>
</dbReference>
<feature type="domain" description="Carbohydrate kinase FGGY N-terminal" evidence="11">
    <location>
        <begin position="5"/>
        <end position="247"/>
    </location>
</feature>
<proteinExistence type="inferred from homology"/>
<feature type="active site" description="Proton acceptor" evidence="8">
    <location>
        <position position="240"/>
    </location>
</feature>
<keyword evidence="4 8" id="KW-0547">Nucleotide-binding</keyword>
<name>A0A511N2A7_DEIC1</name>
<feature type="binding site" evidence="8">
    <location>
        <begin position="81"/>
        <end position="82"/>
    </location>
    <ligand>
        <name>substrate</name>
    </ligand>
</feature>
<evidence type="ECO:0000256" key="1">
    <source>
        <dbReference type="ARBA" id="ARBA00009156"/>
    </source>
</evidence>
<dbReference type="InterPro" id="IPR006000">
    <property type="entry name" value="Xylulokinase"/>
</dbReference>
<dbReference type="GO" id="GO:0005998">
    <property type="term" value="P:xylulose catabolic process"/>
    <property type="evidence" value="ECO:0007669"/>
    <property type="project" value="UniProtKB-UniRule"/>
</dbReference>
<dbReference type="GO" id="GO:0005524">
    <property type="term" value="F:ATP binding"/>
    <property type="evidence" value="ECO:0007669"/>
    <property type="project" value="UniProtKB-UniRule"/>
</dbReference>
<dbReference type="InterPro" id="IPR018485">
    <property type="entry name" value="FGGY_C"/>
</dbReference>
<dbReference type="Proteomes" id="UP000321306">
    <property type="component" value="Unassembled WGS sequence"/>
</dbReference>
<evidence type="ECO:0000256" key="9">
    <source>
        <dbReference type="RuleBase" id="RU003733"/>
    </source>
</evidence>
<dbReference type="Gene3D" id="3.30.420.40">
    <property type="match status" value="2"/>
</dbReference>
<keyword evidence="2 8" id="KW-0859">Xylose metabolism</keyword>
<dbReference type="PANTHER" id="PTHR43095">
    <property type="entry name" value="SUGAR KINASE"/>
    <property type="match status" value="1"/>
</dbReference>
<dbReference type="InterPro" id="IPR018483">
    <property type="entry name" value="Carb_kinase_FGGY_CS"/>
</dbReference>
<dbReference type="GO" id="GO:0042732">
    <property type="term" value="P:D-xylose metabolic process"/>
    <property type="evidence" value="ECO:0007669"/>
    <property type="project" value="UniProtKB-KW"/>
</dbReference>
<keyword evidence="3 8" id="KW-0808">Transferase</keyword>
<comment type="catalytic activity">
    <reaction evidence="8 10">
        <text>D-xylulose + ATP = D-xylulose 5-phosphate + ADP + H(+)</text>
        <dbReference type="Rhea" id="RHEA:10964"/>
        <dbReference type="ChEBI" id="CHEBI:15378"/>
        <dbReference type="ChEBI" id="CHEBI:17140"/>
        <dbReference type="ChEBI" id="CHEBI:30616"/>
        <dbReference type="ChEBI" id="CHEBI:57737"/>
        <dbReference type="ChEBI" id="CHEBI:456216"/>
        <dbReference type="EC" id="2.7.1.17"/>
    </reaction>
</comment>
<dbReference type="InterPro" id="IPR000577">
    <property type="entry name" value="Carb_kinase_FGGY"/>
</dbReference>
<dbReference type="PIRSF" id="PIRSF000538">
    <property type="entry name" value="GlpK"/>
    <property type="match status" value="1"/>
</dbReference>
<evidence type="ECO:0000259" key="11">
    <source>
        <dbReference type="Pfam" id="PF00370"/>
    </source>
</evidence>
<sequence length="477" mass="50882">MAQVTLGLDLGTSGARVLAVDATGKIIAEVIKTHPLYTPQPGWTEQNPQEWWDSSISALGEVVEQLPEGTEVLALGLSGQMHGMVALDAQGQVIRNALLWNDQRTGNAVEKLNSIIGKDTFIARTGNPAITGFQLPKVIWLRDEEPENYAKVRHILLPKDYISYRLTGEMRAEPSDASGTNCFHLASKQWDEDILGALDIPVSYFPEVIASDDVVGRLSAEVAKQVGLPAGIPVVAGAGDNAAAATGLRISQDDIHTGTLSLGSSGVIFAPLTEANPDPQGRVHLFCHADGAYNLLGVTLSAASSLQWLRDTLFPNHAFTQLTEMAAQSKPGANGVTFKPYLAGERTPHLNPNLRASLSGLSLASNANDIVRSVLEGVAFSLKDALNIIQPLTPLKQVLATGGGSKSDLWVQILADVLEIPVLKPAYVQGAAYGAALLGFKVAGFPLPEREPAVHTTLPQNADAYREGYERYVGYMG</sequence>
<evidence type="ECO:0000313" key="14">
    <source>
        <dbReference type="Proteomes" id="UP000321306"/>
    </source>
</evidence>
<evidence type="ECO:0000256" key="10">
    <source>
        <dbReference type="RuleBase" id="RU364073"/>
    </source>
</evidence>
<evidence type="ECO:0000256" key="4">
    <source>
        <dbReference type="ARBA" id="ARBA00022741"/>
    </source>
</evidence>
<dbReference type="AlphaFoldDB" id="A0A511N2A7"/>
<keyword evidence="14" id="KW-1185">Reference proteome</keyword>
<dbReference type="HAMAP" id="MF_02220">
    <property type="entry name" value="XylB"/>
    <property type="match status" value="1"/>
</dbReference>
<comment type="similarity">
    <text evidence="1 8 9">Belongs to the FGGY kinase family.</text>
</comment>
<feature type="domain" description="Carbohydrate kinase FGGY C-terminal" evidence="12">
    <location>
        <begin position="260"/>
        <end position="440"/>
    </location>
</feature>
<organism evidence="13 14">
    <name type="scientific">Deinococcus cellulosilyticus (strain DSM 18568 / NBRC 106333 / KACC 11606 / 5516J-15)</name>
    <dbReference type="NCBI Taxonomy" id="1223518"/>
    <lineage>
        <taxon>Bacteria</taxon>
        <taxon>Thermotogati</taxon>
        <taxon>Deinococcota</taxon>
        <taxon>Deinococci</taxon>
        <taxon>Deinococcales</taxon>
        <taxon>Deinococcaceae</taxon>
        <taxon>Deinococcus</taxon>
    </lineage>
</organism>
<dbReference type="PROSITE" id="PS00445">
    <property type="entry name" value="FGGY_KINASES_2"/>
    <property type="match status" value="1"/>
</dbReference>
<dbReference type="NCBIfam" id="TIGR01312">
    <property type="entry name" value="XylB"/>
    <property type="match status" value="1"/>
</dbReference>
<dbReference type="InterPro" id="IPR050406">
    <property type="entry name" value="FGGY_Carb_Kinase"/>
</dbReference>
<protein>
    <recommendedName>
        <fullName evidence="8 10">Xylulose kinase</fullName>
        <shortName evidence="8 10">Xylulokinase</shortName>
        <ecNumber evidence="8 10">2.7.1.17</ecNumber>
    </recommendedName>
</protein>
<dbReference type="InterPro" id="IPR043129">
    <property type="entry name" value="ATPase_NBD"/>
</dbReference>
<keyword evidence="6 8" id="KW-0067">ATP-binding</keyword>
<dbReference type="RefSeq" id="WP_146884880.1">
    <property type="nucleotide sequence ID" value="NZ_BJXB01000011.1"/>
</dbReference>
<dbReference type="InterPro" id="IPR018484">
    <property type="entry name" value="FGGY_N"/>
</dbReference>
<reference evidence="13 14" key="1">
    <citation type="submission" date="2019-07" db="EMBL/GenBank/DDBJ databases">
        <title>Whole genome shotgun sequence of Deinococcus cellulosilyticus NBRC 106333.</title>
        <authorList>
            <person name="Hosoyama A."/>
            <person name="Uohara A."/>
            <person name="Ohji S."/>
            <person name="Ichikawa N."/>
        </authorList>
    </citation>
    <scope>NUCLEOTIDE SEQUENCE [LARGE SCALE GENOMIC DNA]</scope>
    <source>
        <strain evidence="13 14">NBRC 106333</strain>
    </source>
</reference>
<evidence type="ECO:0000259" key="12">
    <source>
        <dbReference type="Pfam" id="PF02782"/>
    </source>
</evidence>
<keyword evidence="7 8" id="KW-0119">Carbohydrate metabolism</keyword>
<accession>A0A511N2A7</accession>